<feature type="non-terminal residue" evidence="3">
    <location>
        <position position="1"/>
    </location>
</feature>
<dbReference type="AlphaFoldDB" id="A0A371E6P7"/>
<gene>
    <name evidence="3" type="primary">UGT709C2</name>
    <name evidence="3" type="ORF">CR513_60031</name>
</gene>
<dbReference type="PANTHER" id="PTHR11926">
    <property type="entry name" value="GLUCOSYL/GLUCURONOSYL TRANSFERASES"/>
    <property type="match status" value="1"/>
</dbReference>
<name>A0A371E6P7_MUCPR</name>
<dbReference type="PANTHER" id="PTHR11926:SF1392">
    <property type="entry name" value="GLYCOSYLTRANSFERASE"/>
    <property type="match status" value="1"/>
</dbReference>
<evidence type="ECO:0000313" key="4">
    <source>
        <dbReference type="Proteomes" id="UP000257109"/>
    </source>
</evidence>
<proteinExistence type="inferred from homology"/>
<dbReference type="InterPro" id="IPR002213">
    <property type="entry name" value="UDP_glucos_trans"/>
</dbReference>
<evidence type="ECO:0000313" key="3">
    <source>
        <dbReference type="EMBL" id="RDX61715.1"/>
    </source>
</evidence>
<accession>A0A371E6P7</accession>
<dbReference type="GO" id="GO:0080044">
    <property type="term" value="F:quercetin 7-O-glucosyltransferase activity"/>
    <property type="evidence" value="ECO:0007669"/>
    <property type="project" value="TreeGrafter"/>
</dbReference>
<organism evidence="3 4">
    <name type="scientific">Mucuna pruriens</name>
    <name type="common">Velvet bean</name>
    <name type="synonym">Dolichos pruriens</name>
    <dbReference type="NCBI Taxonomy" id="157652"/>
    <lineage>
        <taxon>Eukaryota</taxon>
        <taxon>Viridiplantae</taxon>
        <taxon>Streptophyta</taxon>
        <taxon>Embryophyta</taxon>
        <taxon>Tracheophyta</taxon>
        <taxon>Spermatophyta</taxon>
        <taxon>Magnoliopsida</taxon>
        <taxon>eudicotyledons</taxon>
        <taxon>Gunneridae</taxon>
        <taxon>Pentapetalae</taxon>
        <taxon>rosids</taxon>
        <taxon>fabids</taxon>
        <taxon>Fabales</taxon>
        <taxon>Fabaceae</taxon>
        <taxon>Papilionoideae</taxon>
        <taxon>50 kb inversion clade</taxon>
        <taxon>NPAAA clade</taxon>
        <taxon>indigoferoid/millettioid clade</taxon>
        <taxon>Phaseoleae</taxon>
        <taxon>Mucuna</taxon>
    </lineage>
</organism>
<dbReference type="EMBL" id="QJKJ01015969">
    <property type="protein sequence ID" value="RDX61715.1"/>
    <property type="molecule type" value="Genomic_DNA"/>
</dbReference>
<dbReference type="Pfam" id="PF00201">
    <property type="entry name" value="UDPGT"/>
    <property type="match status" value="1"/>
</dbReference>
<protein>
    <submittedName>
        <fullName evidence="3">7-deoxyloganetic acid glucosyltransferase</fullName>
    </submittedName>
</protein>
<dbReference type="Gene3D" id="3.40.50.2000">
    <property type="entry name" value="Glycogen Phosphorylase B"/>
    <property type="match status" value="2"/>
</dbReference>
<reference evidence="3" key="1">
    <citation type="submission" date="2018-05" db="EMBL/GenBank/DDBJ databases">
        <title>Draft genome of Mucuna pruriens seed.</title>
        <authorList>
            <person name="Nnadi N.E."/>
            <person name="Vos R."/>
            <person name="Hasami M.H."/>
            <person name="Devisetty U.K."/>
            <person name="Aguiy J.C."/>
        </authorList>
    </citation>
    <scope>NUCLEOTIDE SEQUENCE [LARGE SCALE GENOMIC DNA]</scope>
    <source>
        <strain evidence="3">JCA_2017</strain>
    </source>
</reference>
<keyword evidence="2" id="KW-0808">Transferase</keyword>
<dbReference type="STRING" id="157652.A0A371E6P7"/>
<evidence type="ECO:0000256" key="1">
    <source>
        <dbReference type="ARBA" id="ARBA00009995"/>
    </source>
</evidence>
<keyword evidence="4" id="KW-1185">Reference proteome</keyword>
<dbReference type="GO" id="GO:0080043">
    <property type="term" value="F:quercetin 3-O-glucosyltransferase activity"/>
    <property type="evidence" value="ECO:0007669"/>
    <property type="project" value="TreeGrafter"/>
</dbReference>
<dbReference type="Proteomes" id="UP000257109">
    <property type="component" value="Unassembled WGS sequence"/>
</dbReference>
<comment type="caution">
    <text evidence="3">The sequence shown here is derived from an EMBL/GenBank/DDBJ whole genome shotgun (WGS) entry which is preliminary data.</text>
</comment>
<evidence type="ECO:0000256" key="2">
    <source>
        <dbReference type="ARBA" id="ARBA00022679"/>
    </source>
</evidence>
<dbReference type="OrthoDB" id="5835829at2759"/>
<sequence length="137" mass="15733">MTGYRQSWRKGLERGDSLWTGPHKRRCWPTRPLVAGGTQPLESLVAGVPMICWPYFADQQINSRFVSDVWKLGLDMKDVCDRRVVENMVNDLMVHRKEEFLRSAQPMAMLAHNTVSPVGSSYSYLDDLIQYIISISQ</sequence>
<dbReference type="SUPFAM" id="SSF53756">
    <property type="entry name" value="UDP-Glycosyltransferase/glycogen phosphorylase"/>
    <property type="match status" value="1"/>
</dbReference>
<comment type="similarity">
    <text evidence="1">Belongs to the UDP-glycosyltransferase family.</text>
</comment>